<evidence type="ECO:0000256" key="2">
    <source>
        <dbReference type="ARBA" id="ARBA00022448"/>
    </source>
</evidence>
<dbReference type="OrthoDB" id="9807115at2"/>
<dbReference type="InterPro" id="IPR001851">
    <property type="entry name" value="ABC_transp_permease"/>
</dbReference>
<comment type="caution">
    <text evidence="10">The sequence shown here is derived from an EMBL/GenBank/DDBJ whole genome shotgun (WGS) entry which is preliminary data.</text>
</comment>
<feature type="transmembrane region" description="Helical" evidence="9">
    <location>
        <begin position="65"/>
        <end position="83"/>
    </location>
</feature>
<dbReference type="Pfam" id="PF02653">
    <property type="entry name" value="BPD_transp_2"/>
    <property type="match status" value="1"/>
</dbReference>
<feature type="transmembrane region" description="Helical" evidence="9">
    <location>
        <begin position="189"/>
        <end position="212"/>
    </location>
</feature>
<dbReference type="RefSeq" id="WP_110788733.1">
    <property type="nucleotide sequence ID" value="NZ_QKQS01000038.1"/>
</dbReference>
<organism evidence="10 11">
    <name type="scientific">Rhodopseudomonas palustris</name>
    <dbReference type="NCBI Taxonomy" id="1076"/>
    <lineage>
        <taxon>Bacteria</taxon>
        <taxon>Pseudomonadati</taxon>
        <taxon>Pseudomonadota</taxon>
        <taxon>Alphaproteobacteria</taxon>
        <taxon>Hyphomicrobiales</taxon>
        <taxon>Nitrobacteraceae</taxon>
        <taxon>Rhodopseudomonas</taxon>
    </lineage>
</organism>
<keyword evidence="3" id="KW-1003">Cell membrane</keyword>
<evidence type="ECO:0000256" key="5">
    <source>
        <dbReference type="ARBA" id="ARBA00022970"/>
    </source>
</evidence>
<evidence type="ECO:0000313" key="10">
    <source>
        <dbReference type="EMBL" id="PZA09388.1"/>
    </source>
</evidence>
<evidence type="ECO:0000313" key="11">
    <source>
        <dbReference type="Proteomes" id="UP000248134"/>
    </source>
</evidence>
<sequence>MLELIVISTLNGVLYGMLLFLMASGLTVIFSMLGVLNFAHASFYMLGAFFGFQISHWFGFWPALLIAPLLAGAIGAAVERFGLRRVHKNGHVAELLFTFGLAFAIEEIVGIIWGKVPVDYRQPDILDFPAFTIFSTNYPAYKMFMLAVSVVIFIGLLLALKKTRIGLIVQAALTHPHMVGHLGHNVERIFMLVFGVGTALAAVAGVIAGPSLVTQSNMAALLGPILFVVVVVGGLGSLSGAFLASLLIGLLQTFAVSINASPASLFGPLGPDLATTWLNDIWNVTVAQIAPIMPYLLLVLILIFRPMGLLGTRET</sequence>
<dbReference type="GO" id="GO:0022857">
    <property type="term" value="F:transmembrane transporter activity"/>
    <property type="evidence" value="ECO:0007669"/>
    <property type="project" value="InterPro"/>
</dbReference>
<accession>A0A323UNY1</accession>
<evidence type="ECO:0000256" key="1">
    <source>
        <dbReference type="ARBA" id="ARBA00004651"/>
    </source>
</evidence>
<feature type="transmembrane region" description="Helical" evidence="9">
    <location>
        <begin position="218"/>
        <end position="235"/>
    </location>
</feature>
<name>A0A323UNY1_RHOPL</name>
<evidence type="ECO:0000256" key="9">
    <source>
        <dbReference type="SAM" id="Phobius"/>
    </source>
</evidence>
<proteinExistence type="inferred from homology"/>
<dbReference type="CDD" id="cd06582">
    <property type="entry name" value="TM_PBP1_LivH_like"/>
    <property type="match status" value="1"/>
</dbReference>
<keyword evidence="2" id="KW-0813">Transport</keyword>
<dbReference type="PANTHER" id="PTHR11795">
    <property type="entry name" value="BRANCHED-CHAIN AMINO ACID TRANSPORT SYSTEM PERMEASE PROTEIN LIVH"/>
    <property type="match status" value="1"/>
</dbReference>
<dbReference type="AlphaFoldDB" id="A0A323UNY1"/>
<keyword evidence="4 9" id="KW-0812">Transmembrane</keyword>
<protein>
    <submittedName>
        <fullName evidence="10">Branched-chain amino acid ABC transporter permease</fullName>
    </submittedName>
</protein>
<feature type="transmembrane region" description="Helical" evidence="9">
    <location>
        <begin position="281"/>
        <end position="304"/>
    </location>
</feature>
<feature type="transmembrane region" description="Helical" evidence="9">
    <location>
        <begin position="12"/>
        <end position="36"/>
    </location>
</feature>
<comment type="similarity">
    <text evidence="8">Belongs to the binding-protein-dependent transport system permease family. LivHM subfamily.</text>
</comment>
<evidence type="ECO:0000256" key="7">
    <source>
        <dbReference type="ARBA" id="ARBA00023136"/>
    </source>
</evidence>
<comment type="subcellular location">
    <subcellularLocation>
        <location evidence="1">Cell membrane</location>
        <topology evidence="1">Multi-pass membrane protein</topology>
    </subcellularLocation>
</comment>
<gene>
    <name evidence="10" type="ORF">DNX69_25150</name>
</gene>
<evidence type="ECO:0000256" key="4">
    <source>
        <dbReference type="ARBA" id="ARBA00022692"/>
    </source>
</evidence>
<dbReference type="InterPro" id="IPR052157">
    <property type="entry name" value="BCAA_transport_permease"/>
</dbReference>
<evidence type="ECO:0000256" key="3">
    <source>
        <dbReference type="ARBA" id="ARBA00022475"/>
    </source>
</evidence>
<keyword evidence="6 9" id="KW-1133">Transmembrane helix</keyword>
<keyword evidence="5" id="KW-0029">Amino-acid transport</keyword>
<dbReference type="Proteomes" id="UP000248134">
    <property type="component" value="Unassembled WGS sequence"/>
</dbReference>
<dbReference type="EMBL" id="QKQS01000038">
    <property type="protein sequence ID" value="PZA09388.1"/>
    <property type="molecule type" value="Genomic_DNA"/>
</dbReference>
<dbReference type="PANTHER" id="PTHR11795:SF442">
    <property type="entry name" value="ABC TRANSPORTER ATP-BINDING PROTEIN"/>
    <property type="match status" value="1"/>
</dbReference>
<evidence type="ECO:0000256" key="8">
    <source>
        <dbReference type="ARBA" id="ARBA00037998"/>
    </source>
</evidence>
<dbReference type="GO" id="GO:0005886">
    <property type="term" value="C:plasma membrane"/>
    <property type="evidence" value="ECO:0007669"/>
    <property type="project" value="UniProtKB-SubCell"/>
</dbReference>
<dbReference type="GO" id="GO:0006865">
    <property type="term" value="P:amino acid transport"/>
    <property type="evidence" value="ECO:0007669"/>
    <property type="project" value="UniProtKB-KW"/>
</dbReference>
<keyword evidence="7 9" id="KW-0472">Membrane</keyword>
<reference evidence="10 11" key="1">
    <citation type="submission" date="2018-06" db="EMBL/GenBank/DDBJ databases">
        <title>Draft Whole-Genome Sequence of the purple photosynthetic bacterium Rhodospeudomonas palustris XCP.</title>
        <authorList>
            <person name="Rayyan A."/>
            <person name="Meyer T.E."/>
            <person name="Kyndt J.A."/>
        </authorList>
    </citation>
    <scope>NUCLEOTIDE SEQUENCE [LARGE SCALE GENOMIC DNA]</scope>
    <source>
        <strain evidence="10 11">XCP</strain>
    </source>
</reference>
<evidence type="ECO:0000256" key="6">
    <source>
        <dbReference type="ARBA" id="ARBA00022989"/>
    </source>
</evidence>
<feature type="transmembrane region" description="Helical" evidence="9">
    <location>
        <begin position="140"/>
        <end position="160"/>
    </location>
</feature>
<feature type="transmembrane region" description="Helical" evidence="9">
    <location>
        <begin position="242"/>
        <end position="261"/>
    </location>
</feature>
<feature type="transmembrane region" description="Helical" evidence="9">
    <location>
        <begin position="95"/>
        <end position="114"/>
    </location>
</feature>